<dbReference type="AlphaFoldDB" id="M4C0C0"/>
<dbReference type="EMBL" id="JH598073">
    <property type="status" value="NOT_ANNOTATED_CDS"/>
    <property type="molecule type" value="Genomic_DNA"/>
</dbReference>
<dbReference type="PANTHER" id="PTHR47150:SF5">
    <property type="entry name" value="OS07G0546750 PROTEIN"/>
    <property type="match status" value="1"/>
</dbReference>
<protein>
    <submittedName>
        <fullName evidence="1">Uncharacterized protein</fullName>
    </submittedName>
</protein>
<accession>M4C0C0</accession>
<dbReference type="PANTHER" id="PTHR47150">
    <property type="entry name" value="OS12G0169200 PROTEIN"/>
    <property type="match status" value="1"/>
</dbReference>
<evidence type="ECO:0000313" key="1">
    <source>
        <dbReference type="EnsemblProtists" id="HpaP812300"/>
    </source>
</evidence>
<reference evidence="2" key="1">
    <citation type="journal article" date="2010" name="Science">
        <title>Signatures of adaptation to obligate biotrophy in the Hyaloperonospora arabidopsidis genome.</title>
        <authorList>
            <person name="Baxter L."/>
            <person name="Tripathy S."/>
            <person name="Ishaque N."/>
            <person name="Boot N."/>
            <person name="Cabral A."/>
            <person name="Kemen E."/>
            <person name="Thines M."/>
            <person name="Ah-Fong A."/>
            <person name="Anderson R."/>
            <person name="Badejoko W."/>
            <person name="Bittner-Eddy P."/>
            <person name="Boore J.L."/>
            <person name="Chibucos M.C."/>
            <person name="Coates M."/>
            <person name="Dehal P."/>
            <person name="Delehaunty K."/>
            <person name="Dong S."/>
            <person name="Downton P."/>
            <person name="Dumas B."/>
            <person name="Fabro G."/>
            <person name="Fronick C."/>
            <person name="Fuerstenberg S.I."/>
            <person name="Fulton L."/>
            <person name="Gaulin E."/>
            <person name="Govers F."/>
            <person name="Hughes L."/>
            <person name="Humphray S."/>
            <person name="Jiang R.H."/>
            <person name="Judelson H."/>
            <person name="Kamoun S."/>
            <person name="Kyung K."/>
            <person name="Meijer H."/>
            <person name="Minx P."/>
            <person name="Morris P."/>
            <person name="Nelson J."/>
            <person name="Phuntumart V."/>
            <person name="Qutob D."/>
            <person name="Rehmany A."/>
            <person name="Rougon-Cardoso A."/>
            <person name="Ryden P."/>
            <person name="Torto-Alalibo T."/>
            <person name="Studholme D."/>
            <person name="Wang Y."/>
            <person name="Win J."/>
            <person name="Wood J."/>
            <person name="Clifton S.W."/>
            <person name="Rogers J."/>
            <person name="Van den Ackerveken G."/>
            <person name="Jones J.D."/>
            <person name="McDowell J.M."/>
            <person name="Beynon J."/>
            <person name="Tyler B.M."/>
        </authorList>
    </citation>
    <scope>NUCLEOTIDE SEQUENCE [LARGE SCALE GENOMIC DNA]</scope>
    <source>
        <strain evidence="2">Emoy2</strain>
    </source>
</reference>
<dbReference type="EnsemblProtists" id="HpaT812300">
    <property type="protein sequence ID" value="HpaP812300"/>
    <property type="gene ID" value="HpaG812300"/>
</dbReference>
<proteinExistence type="predicted"/>
<dbReference type="STRING" id="559515.M4C0C0"/>
<keyword evidence="2" id="KW-1185">Reference proteome</keyword>
<sequence length="162" mass="18724">MEHSRESSDDEFLSAVLSSSVCRTGCRAVGRRETRWLNARSSRQQGSQPRTENPTYNAVDFRRQFRMSRQLFLCIMDTVQQFYNYFAHKPDATGQMGFSVPHNCTSSMRQLTYGDLPDSLNESLRMAESNGRECLLRFSQQLCKHLASVICVSRMRKKCNVY</sequence>
<dbReference type="Proteomes" id="UP000011713">
    <property type="component" value="Unassembled WGS sequence"/>
</dbReference>
<dbReference type="InParanoid" id="M4C0C0"/>
<evidence type="ECO:0000313" key="2">
    <source>
        <dbReference type="Proteomes" id="UP000011713"/>
    </source>
</evidence>
<organism evidence="1 2">
    <name type="scientific">Hyaloperonospora arabidopsidis (strain Emoy2)</name>
    <name type="common">Downy mildew agent</name>
    <name type="synonym">Peronospora arabidopsidis</name>
    <dbReference type="NCBI Taxonomy" id="559515"/>
    <lineage>
        <taxon>Eukaryota</taxon>
        <taxon>Sar</taxon>
        <taxon>Stramenopiles</taxon>
        <taxon>Oomycota</taxon>
        <taxon>Peronosporomycetes</taxon>
        <taxon>Peronosporales</taxon>
        <taxon>Peronosporaceae</taxon>
        <taxon>Hyaloperonospora</taxon>
    </lineage>
</organism>
<reference evidence="1" key="2">
    <citation type="submission" date="2015-06" db="UniProtKB">
        <authorList>
            <consortium name="EnsemblProtists"/>
        </authorList>
    </citation>
    <scope>IDENTIFICATION</scope>
    <source>
        <strain evidence="1">Emoy2</strain>
    </source>
</reference>
<name>M4C0C0_HYAAE</name>
<dbReference type="VEuPathDB" id="FungiDB:HpaG812300"/>
<dbReference type="HOGENOM" id="CLU_1463932_0_0_1"/>